<accession>A0A2S6ICW6</accession>
<keyword evidence="1" id="KW-0472">Membrane</keyword>
<feature type="transmembrane region" description="Helical" evidence="1">
    <location>
        <begin position="74"/>
        <end position="96"/>
    </location>
</feature>
<organism evidence="2 3">
    <name type="scientific">Kineococcus xinjiangensis</name>
    <dbReference type="NCBI Taxonomy" id="512762"/>
    <lineage>
        <taxon>Bacteria</taxon>
        <taxon>Bacillati</taxon>
        <taxon>Actinomycetota</taxon>
        <taxon>Actinomycetes</taxon>
        <taxon>Kineosporiales</taxon>
        <taxon>Kineosporiaceae</taxon>
        <taxon>Kineococcus</taxon>
    </lineage>
</organism>
<dbReference type="Proteomes" id="UP000239485">
    <property type="component" value="Unassembled WGS sequence"/>
</dbReference>
<feature type="transmembrane region" description="Helical" evidence="1">
    <location>
        <begin position="175"/>
        <end position="191"/>
    </location>
</feature>
<feature type="transmembrane region" description="Helical" evidence="1">
    <location>
        <begin position="197"/>
        <end position="217"/>
    </location>
</feature>
<name>A0A2S6ICW6_9ACTN</name>
<dbReference type="RefSeq" id="WP_104435464.1">
    <property type="nucleotide sequence ID" value="NZ_PTJD01000018.1"/>
</dbReference>
<comment type="caution">
    <text evidence="2">The sequence shown here is derived from an EMBL/GenBank/DDBJ whole genome shotgun (WGS) entry which is preliminary data.</text>
</comment>
<proteinExistence type="predicted"/>
<gene>
    <name evidence="2" type="ORF">CLV92_11857</name>
</gene>
<dbReference type="OrthoDB" id="3240366at2"/>
<evidence type="ECO:0000313" key="2">
    <source>
        <dbReference type="EMBL" id="PPK92013.1"/>
    </source>
</evidence>
<keyword evidence="3" id="KW-1185">Reference proteome</keyword>
<feature type="transmembrane region" description="Helical" evidence="1">
    <location>
        <begin position="47"/>
        <end position="68"/>
    </location>
</feature>
<feature type="transmembrane region" description="Helical" evidence="1">
    <location>
        <begin position="117"/>
        <end position="139"/>
    </location>
</feature>
<dbReference type="EMBL" id="PTJD01000018">
    <property type="protein sequence ID" value="PPK92013.1"/>
    <property type="molecule type" value="Genomic_DNA"/>
</dbReference>
<keyword evidence="1" id="KW-1133">Transmembrane helix</keyword>
<evidence type="ECO:0000256" key="1">
    <source>
        <dbReference type="SAM" id="Phobius"/>
    </source>
</evidence>
<keyword evidence="1" id="KW-0812">Transmembrane</keyword>
<dbReference type="AlphaFoldDB" id="A0A2S6ICW6"/>
<evidence type="ECO:0000313" key="3">
    <source>
        <dbReference type="Proteomes" id="UP000239485"/>
    </source>
</evidence>
<protein>
    <submittedName>
        <fullName evidence="2">Uncharacterized protein</fullName>
    </submittedName>
</protein>
<feature type="transmembrane region" description="Helical" evidence="1">
    <location>
        <begin position="145"/>
        <end position="163"/>
    </location>
</feature>
<sequence length="227" mass="23014">MDGTQRHEPRRGGTAGPGEEVLGAAESLALIERQQRRVSEAVSVDPVLIYGAWGVAWLVGFLLFALSLGGSGLLGLSAGAAAPVLGLLLLAAMVITTVHTARATTGIAGPGATSGALYGWSWLLGFAALAALIASLHRYTADPQVFAVLSAGGSALVVGLLYLAGGALWREPHQFALGAWILLTGCGGALLGLPGLYWAMSLAGGGGFLLTAAVFALRRRGRAGTGR</sequence>
<reference evidence="2 3" key="1">
    <citation type="submission" date="2018-02" db="EMBL/GenBank/DDBJ databases">
        <title>Genomic Encyclopedia of Archaeal and Bacterial Type Strains, Phase II (KMG-II): from individual species to whole genera.</title>
        <authorList>
            <person name="Goeker M."/>
        </authorList>
    </citation>
    <scope>NUCLEOTIDE SEQUENCE [LARGE SCALE GENOMIC DNA]</scope>
    <source>
        <strain evidence="2 3">DSM 22857</strain>
    </source>
</reference>